<feature type="transmembrane region" description="Helical" evidence="1">
    <location>
        <begin position="150"/>
        <end position="173"/>
    </location>
</feature>
<organism evidence="2 3">
    <name type="scientific">Panagrellus redivivus</name>
    <name type="common">Microworm</name>
    <dbReference type="NCBI Taxonomy" id="6233"/>
    <lineage>
        <taxon>Eukaryota</taxon>
        <taxon>Metazoa</taxon>
        <taxon>Ecdysozoa</taxon>
        <taxon>Nematoda</taxon>
        <taxon>Chromadorea</taxon>
        <taxon>Rhabditida</taxon>
        <taxon>Tylenchina</taxon>
        <taxon>Panagrolaimomorpha</taxon>
        <taxon>Panagrolaimoidea</taxon>
        <taxon>Panagrolaimidae</taxon>
        <taxon>Panagrellus</taxon>
    </lineage>
</organism>
<protein>
    <submittedName>
        <fullName evidence="3">Serpentine Receptor, class T</fullName>
    </submittedName>
</protein>
<sequence>MNYLWLWRDEFDVLYNCSAYSYDEWASFGKPNKLVGTIYMTMGFTYEIIYIPFLFIMVKSEFLRLSCYKLMFLLGLIDITCMPLASICYGYLAFNGIVFCQAPTFVYTIGCIALSMWAGACSTCTILAMNRSLDIVAPHYARKIFEGKKTLIVMMLPIIYISYYLFFACPIIFNTEYYAAFFDPYIGTPFGAAIDIEEKYPHLVHTTNNICVVFIITGAYGFLCIALTVQYRGAHSVRLSKMQRQTFIQSSLICTFVTSAAIIYVYMQFFPTPMWVVVMGQIVWQCSHGATGIIYLTLNPTMRKAAIKFYTYPFKKAAGISIVPTTSTLFKPENNTTRTYSSTY</sequence>
<proteinExistence type="predicted"/>
<keyword evidence="1" id="KW-0812">Transmembrane</keyword>
<reference evidence="3" key="2">
    <citation type="submission" date="2020-10" db="UniProtKB">
        <authorList>
            <consortium name="WormBaseParasite"/>
        </authorList>
    </citation>
    <scope>IDENTIFICATION</scope>
</reference>
<feature type="transmembrane region" description="Helical" evidence="1">
    <location>
        <begin position="250"/>
        <end position="269"/>
    </location>
</feature>
<dbReference type="AlphaFoldDB" id="A0A7E4ZUN6"/>
<dbReference type="Pfam" id="PF10321">
    <property type="entry name" value="7TM_GPCR_Srt"/>
    <property type="match status" value="1"/>
</dbReference>
<dbReference type="Proteomes" id="UP000492821">
    <property type="component" value="Unassembled WGS sequence"/>
</dbReference>
<evidence type="ECO:0000313" key="2">
    <source>
        <dbReference type="Proteomes" id="UP000492821"/>
    </source>
</evidence>
<feature type="transmembrane region" description="Helical" evidence="1">
    <location>
        <begin position="104"/>
        <end position="129"/>
    </location>
</feature>
<dbReference type="SUPFAM" id="SSF81321">
    <property type="entry name" value="Family A G protein-coupled receptor-like"/>
    <property type="match status" value="1"/>
</dbReference>
<keyword evidence="1" id="KW-0472">Membrane</keyword>
<feature type="transmembrane region" description="Helical" evidence="1">
    <location>
        <begin position="275"/>
        <end position="298"/>
    </location>
</feature>
<keyword evidence="2" id="KW-1185">Reference proteome</keyword>
<reference evidence="2" key="1">
    <citation type="journal article" date="2013" name="Genetics">
        <title>The draft genome and transcriptome of Panagrellus redivivus are shaped by the harsh demands of a free-living lifestyle.</title>
        <authorList>
            <person name="Srinivasan J."/>
            <person name="Dillman A.R."/>
            <person name="Macchietto M.G."/>
            <person name="Heikkinen L."/>
            <person name="Lakso M."/>
            <person name="Fracchia K.M."/>
            <person name="Antoshechkin I."/>
            <person name="Mortazavi A."/>
            <person name="Wong G."/>
            <person name="Sternberg P.W."/>
        </authorList>
    </citation>
    <scope>NUCLEOTIDE SEQUENCE [LARGE SCALE GENOMIC DNA]</scope>
    <source>
        <strain evidence="2">MT8872</strain>
    </source>
</reference>
<name>A0A7E4ZUN6_PANRE</name>
<accession>A0A7E4ZUN6</accession>
<feature type="transmembrane region" description="Helical" evidence="1">
    <location>
        <begin position="70"/>
        <end position="92"/>
    </location>
</feature>
<dbReference type="InterPro" id="IPR019425">
    <property type="entry name" value="7TM_GPCR_serpentine_rcpt_Srt"/>
</dbReference>
<dbReference type="WBParaSite" id="Pan_g18546.t1">
    <property type="protein sequence ID" value="Pan_g18546.t1"/>
    <property type="gene ID" value="Pan_g18546"/>
</dbReference>
<feature type="transmembrane region" description="Helical" evidence="1">
    <location>
        <begin position="38"/>
        <end position="58"/>
    </location>
</feature>
<evidence type="ECO:0000313" key="3">
    <source>
        <dbReference type="WBParaSite" id="Pan_g18546.t1"/>
    </source>
</evidence>
<evidence type="ECO:0000256" key="1">
    <source>
        <dbReference type="SAM" id="Phobius"/>
    </source>
</evidence>
<dbReference type="PANTHER" id="PTHR23021:SF37">
    <property type="entry name" value="SERPENTINE RECEPTOR, CLASS T"/>
    <property type="match status" value="1"/>
</dbReference>
<feature type="transmembrane region" description="Helical" evidence="1">
    <location>
        <begin position="207"/>
        <end position="229"/>
    </location>
</feature>
<dbReference type="PANTHER" id="PTHR23021">
    <property type="entry name" value="SERPENTINE RECEPTOR, CLASS T"/>
    <property type="match status" value="1"/>
</dbReference>
<keyword evidence="1" id="KW-1133">Transmembrane helix</keyword>